<gene>
    <name evidence="1" type="ORF">XBLMG947_3236</name>
</gene>
<evidence type="ECO:0000313" key="1">
    <source>
        <dbReference type="EMBL" id="SBV52440.1"/>
    </source>
</evidence>
<dbReference type="EMBL" id="FLTX01000052">
    <property type="protein sequence ID" value="SBV52440.1"/>
    <property type="molecule type" value="Genomic_DNA"/>
</dbReference>
<accession>A0A1C3NPW2</accession>
<dbReference type="Proteomes" id="UP000092503">
    <property type="component" value="Unassembled WGS sequence"/>
</dbReference>
<dbReference type="RefSeq" id="WP_139074415.1">
    <property type="nucleotide sequence ID" value="NZ_FLTX01000052.1"/>
</dbReference>
<dbReference type="AlphaFoldDB" id="A0A1C3NPW2"/>
<organism evidence="1 2">
    <name type="scientific">Xanthomonas bromi</name>
    <dbReference type="NCBI Taxonomy" id="56449"/>
    <lineage>
        <taxon>Bacteria</taxon>
        <taxon>Pseudomonadati</taxon>
        <taxon>Pseudomonadota</taxon>
        <taxon>Gammaproteobacteria</taxon>
        <taxon>Lysobacterales</taxon>
        <taxon>Lysobacteraceae</taxon>
        <taxon>Xanthomonas</taxon>
    </lineage>
</organism>
<proteinExistence type="predicted"/>
<name>A0A1C3NPW2_9XANT</name>
<sequence length="78" mass="8551">MSLLHRSHDWEGEALTRGIPEASTNGGSSVCRHSDFGIRKKASTAELCNQVAAISLLTVQEHDKINQLRAANKTLEFC</sequence>
<reference evidence="1 2" key="1">
    <citation type="submission" date="2016-06" db="EMBL/GenBank/DDBJ databases">
        <authorList>
            <person name="Kjaerup R.B."/>
            <person name="Dalgaard T.S."/>
            <person name="Juul-Madsen H.R."/>
        </authorList>
    </citation>
    <scope>NUCLEOTIDE SEQUENCE [LARGE SCALE GENOMIC DNA]</scope>
    <source>
        <strain evidence="1">LMG947</strain>
    </source>
</reference>
<evidence type="ECO:0000313" key="2">
    <source>
        <dbReference type="Proteomes" id="UP000092503"/>
    </source>
</evidence>
<protein>
    <submittedName>
        <fullName evidence="1">Uncharacterized protein</fullName>
    </submittedName>
</protein>